<sequence length="80" mass="9169">MKRKLWWTSPLTPKTFSCHGSSSLTLRYLTHCTRCLTLVRAAVCGYNSSLLFQTTYSVVLKDVTRLVFPQDINIVRVEIC</sequence>
<dbReference type="Proteomes" id="UP000824890">
    <property type="component" value="Unassembled WGS sequence"/>
</dbReference>
<evidence type="ECO:0000313" key="2">
    <source>
        <dbReference type="Proteomes" id="UP000824890"/>
    </source>
</evidence>
<dbReference type="EMBL" id="JAGKQM010000003">
    <property type="protein sequence ID" value="KAH0935358.1"/>
    <property type="molecule type" value="Genomic_DNA"/>
</dbReference>
<proteinExistence type="predicted"/>
<keyword evidence="2" id="KW-1185">Reference proteome</keyword>
<organism evidence="1 2">
    <name type="scientific">Brassica napus</name>
    <name type="common">Rape</name>
    <dbReference type="NCBI Taxonomy" id="3708"/>
    <lineage>
        <taxon>Eukaryota</taxon>
        <taxon>Viridiplantae</taxon>
        <taxon>Streptophyta</taxon>
        <taxon>Embryophyta</taxon>
        <taxon>Tracheophyta</taxon>
        <taxon>Spermatophyta</taxon>
        <taxon>Magnoliopsida</taxon>
        <taxon>eudicotyledons</taxon>
        <taxon>Gunneridae</taxon>
        <taxon>Pentapetalae</taxon>
        <taxon>rosids</taxon>
        <taxon>malvids</taxon>
        <taxon>Brassicales</taxon>
        <taxon>Brassicaceae</taxon>
        <taxon>Brassiceae</taxon>
        <taxon>Brassica</taxon>
    </lineage>
</organism>
<comment type="caution">
    <text evidence="1">The sequence shown here is derived from an EMBL/GenBank/DDBJ whole genome shotgun (WGS) entry which is preliminary data.</text>
</comment>
<protein>
    <submittedName>
        <fullName evidence="1">Uncharacterized protein</fullName>
    </submittedName>
</protein>
<gene>
    <name evidence="1" type="ORF">HID58_012475</name>
</gene>
<evidence type="ECO:0000313" key="1">
    <source>
        <dbReference type="EMBL" id="KAH0935358.1"/>
    </source>
</evidence>
<name>A0ABQ8E1L2_BRANA</name>
<reference evidence="1 2" key="1">
    <citation type="submission" date="2021-05" db="EMBL/GenBank/DDBJ databases">
        <title>Genome Assembly of Synthetic Allotetraploid Brassica napus Reveals Homoeologous Exchanges between Subgenomes.</title>
        <authorList>
            <person name="Davis J.T."/>
        </authorList>
    </citation>
    <scope>NUCLEOTIDE SEQUENCE [LARGE SCALE GENOMIC DNA]</scope>
    <source>
        <strain evidence="2">cv. Da-Ae</strain>
        <tissue evidence="1">Seedling</tissue>
    </source>
</reference>
<accession>A0ABQ8E1L2</accession>